<evidence type="ECO:0008006" key="3">
    <source>
        <dbReference type="Google" id="ProtNLM"/>
    </source>
</evidence>
<keyword evidence="2" id="KW-1185">Reference proteome</keyword>
<evidence type="ECO:0000313" key="1">
    <source>
        <dbReference type="EMBL" id="QNQ91386.1"/>
    </source>
</evidence>
<dbReference type="EMBL" id="CP046884">
    <property type="protein sequence ID" value="QNQ91386.1"/>
    <property type="molecule type" value="Genomic_DNA"/>
</dbReference>
<dbReference type="InterPro" id="IPR012338">
    <property type="entry name" value="Beta-lactam/transpept-like"/>
</dbReference>
<dbReference type="KEGG" id="cpoy:GP475_03800"/>
<gene>
    <name evidence="1" type="ORF">GP475_03800</name>
</gene>
<name>A0A7H0SS61_9CORY</name>
<dbReference type="Gene3D" id="3.40.710.10">
    <property type="entry name" value="DD-peptidase/beta-lactamase superfamily"/>
    <property type="match status" value="1"/>
</dbReference>
<accession>A0A7H0SS61</accession>
<reference evidence="1 2" key="1">
    <citation type="submission" date="2019-12" db="EMBL/GenBank/DDBJ databases">
        <title>Corynebacterium sp. nov., isolated from feces of the Anser Albifrons in China.</title>
        <authorList>
            <person name="Liu Q."/>
        </authorList>
    </citation>
    <scope>NUCLEOTIDE SEQUENCE [LARGE SCALE GENOMIC DNA]</scope>
    <source>
        <strain evidence="1 2">4H37-19</strain>
    </source>
</reference>
<organism evidence="1 2">
    <name type="scientific">Corynebacterium poyangense</name>
    <dbReference type="NCBI Taxonomy" id="2684405"/>
    <lineage>
        <taxon>Bacteria</taxon>
        <taxon>Bacillati</taxon>
        <taxon>Actinomycetota</taxon>
        <taxon>Actinomycetes</taxon>
        <taxon>Mycobacteriales</taxon>
        <taxon>Corynebacteriaceae</taxon>
        <taxon>Corynebacterium</taxon>
    </lineage>
</organism>
<dbReference type="SUPFAM" id="SSF56601">
    <property type="entry name" value="beta-lactamase/transpeptidase-like"/>
    <property type="match status" value="1"/>
</dbReference>
<protein>
    <recommendedName>
        <fullName evidence="3">Serine hydrolase</fullName>
    </recommendedName>
</protein>
<evidence type="ECO:0000313" key="2">
    <source>
        <dbReference type="Proteomes" id="UP000516320"/>
    </source>
</evidence>
<proteinExistence type="predicted"/>
<dbReference type="Proteomes" id="UP000516320">
    <property type="component" value="Chromosome"/>
</dbReference>
<dbReference type="AlphaFoldDB" id="A0A7H0SS61"/>
<sequence length="227" mass="23467">MSKVHSRYPGQVGIAISDGRTDQEAGATDAVPAWSTSKVPLAIAALRKDPSLKDTVTAAITRSDNSSAEKLWSALGTPQSAATAVSQVLSEGGVTALVQSSVVRPGFSSFGQTMLSPAQEAHFAANLHCIQGAETVIGLMGQVESDQAYGMGTLAGAKFKGGWGPTPEGGYEARQFGTVEVAGSPVALALWVRPDAGDYGTAQQALNLLAKELEPVLQQAPRVSQKC</sequence>